<dbReference type="InterPro" id="IPR036278">
    <property type="entry name" value="Sialidase_sf"/>
</dbReference>
<name>A0A5M6D2I7_9BACT</name>
<dbReference type="PROSITE" id="PS51257">
    <property type="entry name" value="PROKAR_LIPOPROTEIN"/>
    <property type="match status" value="1"/>
</dbReference>
<proteinExistence type="predicted"/>
<keyword evidence="1" id="KW-0732">Signal</keyword>
<dbReference type="AlphaFoldDB" id="A0A5M6D2I7"/>
<gene>
    <name evidence="2" type="ORF">FYK55_17380</name>
</gene>
<evidence type="ECO:0008006" key="4">
    <source>
        <dbReference type="Google" id="ProtNLM"/>
    </source>
</evidence>
<evidence type="ECO:0000256" key="1">
    <source>
        <dbReference type="SAM" id="SignalP"/>
    </source>
</evidence>
<dbReference type="EMBL" id="VWOX01000010">
    <property type="protein sequence ID" value="KAA5541553.1"/>
    <property type="molecule type" value="Genomic_DNA"/>
</dbReference>
<evidence type="ECO:0000313" key="2">
    <source>
        <dbReference type="EMBL" id="KAA5541553.1"/>
    </source>
</evidence>
<organism evidence="2 3">
    <name type="scientific">Roseiconus nitratireducens</name>
    <dbReference type="NCBI Taxonomy" id="2605748"/>
    <lineage>
        <taxon>Bacteria</taxon>
        <taxon>Pseudomonadati</taxon>
        <taxon>Planctomycetota</taxon>
        <taxon>Planctomycetia</taxon>
        <taxon>Pirellulales</taxon>
        <taxon>Pirellulaceae</taxon>
        <taxon>Roseiconus</taxon>
    </lineage>
</organism>
<feature type="chain" id="PRO_5024416670" description="BNR repeat neuraminidase" evidence="1">
    <location>
        <begin position="22"/>
        <end position="486"/>
    </location>
</feature>
<dbReference type="Gene3D" id="2.120.10.10">
    <property type="match status" value="1"/>
</dbReference>
<sequence>MCLRLIHISLISLVLACPAWAQPESESDPESKAEKVVTLNTKADGYRGIWYMNQPSGDEYVYKYSGGLGTYCAKHKPFAIYCPEVNKTFFCYGGSTAEDNRQLLHMVSYFDHESKQVPRPTILLDKQTNDAHDNPVISIDSDGHLWIFSTSHGRSRPSYIHRSVRPYDIEEFELVHATQSTGDQEIPITNFSYMQIWHSDKGFHAFFTRYGDPAARTIGFMSSSDGRQWSSWQRLAAIEQGHYQVSGIGIDKLGTSFNYHPQGKGLNWRTNLYYLETEDNGDSWHTVDGQPVEVPLTDVQNPALVHDFESEGLNVYLKDLRYDARNRPVLLYVTSGGYEAGPGNDPRTWWISRWTGKRWERFPITTSDNNYDFGELSIVSPYDWRLIGPTESGPQPYNPGGEVAMWRSVDRGRTWNRVRQLTQESPMNHTYVRRVLHAHPDFVAFWADGHGRQPSESRLYLSNSNGDVYRFPESFDGPMTSLEKVP</sequence>
<accession>A0A5M6D2I7</accession>
<reference evidence="2 3" key="1">
    <citation type="submission" date="2019-08" db="EMBL/GenBank/DDBJ databases">
        <authorList>
            <person name="Dhanesh K."/>
            <person name="Kumar G."/>
            <person name="Sasikala C."/>
            <person name="Venkata Ramana C."/>
        </authorList>
    </citation>
    <scope>NUCLEOTIDE SEQUENCE [LARGE SCALE GENOMIC DNA]</scope>
    <source>
        <strain evidence="2 3">JC645</strain>
    </source>
</reference>
<dbReference type="Proteomes" id="UP000324479">
    <property type="component" value="Unassembled WGS sequence"/>
</dbReference>
<keyword evidence="3" id="KW-1185">Reference proteome</keyword>
<comment type="caution">
    <text evidence="2">The sequence shown here is derived from an EMBL/GenBank/DDBJ whole genome shotgun (WGS) entry which is preliminary data.</text>
</comment>
<feature type="signal peptide" evidence="1">
    <location>
        <begin position="1"/>
        <end position="21"/>
    </location>
</feature>
<dbReference type="Pfam" id="PF15892">
    <property type="entry name" value="BNR_4"/>
    <property type="match status" value="1"/>
</dbReference>
<dbReference type="SUPFAM" id="SSF50939">
    <property type="entry name" value="Sialidases"/>
    <property type="match status" value="1"/>
</dbReference>
<evidence type="ECO:0000313" key="3">
    <source>
        <dbReference type="Proteomes" id="UP000324479"/>
    </source>
</evidence>
<protein>
    <recommendedName>
        <fullName evidence="4">BNR repeat neuraminidase</fullName>
    </recommendedName>
</protein>